<evidence type="ECO:0000313" key="2">
    <source>
        <dbReference type="Proteomes" id="UP000494363"/>
    </source>
</evidence>
<name>A0A6J5EZJ1_9BURK</name>
<evidence type="ECO:0000313" key="1">
    <source>
        <dbReference type="EMBL" id="CAB3772020.1"/>
    </source>
</evidence>
<proteinExistence type="predicted"/>
<organism evidence="1 2">
    <name type="scientific">Paraburkholderia humisilvae</name>
    <dbReference type="NCBI Taxonomy" id="627669"/>
    <lineage>
        <taxon>Bacteria</taxon>
        <taxon>Pseudomonadati</taxon>
        <taxon>Pseudomonadota</taxon>
        <taxon>Betaproteobacteria</taxon>
        <taxon>Burkholderiales</taxon>
        <taxon>Burkholderiaceae</taxon>
        <taxon>Paraburkholderia</taxon>
    </lineage>
</organism>
<dbReference type="EMBL" id="CADIKH010000056">
    <property type="protein sequence ID" value="CAB3772020.1"/>
    <property type="molecule type" value="Genomic_DNA"/>
</dbReference>
<reference evidence="1 2" key="1">
    <citation type="submission" date="2020-04" db="EMBL/GenBank/DDBJ databases">
        <authorList>
            <person name="De Canck E."/>
        </authorList>
    </citation>
    <scope>NUCLEOTIDE SEQUENCE [LARGE SCALE GENOMIC DNA]</scope>
    <source>
        <strain evidence="1 2">LMG 29542</strain>
    </source>
</reference>
<dbReference type="RefSeq" id="WP_175232162.1">
    <property type="nucleotide sequence ID" value="NZ_CADIKH010000056.1"/>
</dbReference>
<sequence>MQTANFDEHADKIVAVIGQAALAGDSKALARAMAQLRELSVSHLADTRSRIERALLDGDLDGAEEAIEQLRMLNPISPHISSATALLLIGRGRVADALQLLNDAEDDHPHVLAICLYLLGDPTWEGLALAHENDNNIHIGAAMKSLLGRAGAKLVGEVPIDSKERIFIPPTFVRV</sequence>
<dbReference type="SUPFAM" id="SSF48452">
    <property type="entry name" value="TPR-like"/>
    <property type="match status" value="1"/>
</dbReference>
<dbReference type="Gene3D" id="1.25.40.10">
    <property type="entry name" value="Tetratricopeptide repeat domain"/>
    <property type="match status" value="1"/>
</dbReference>
<dbReference type="Proteomes" id="UP000494363">
    <property type="component" value="Unassembled WGS sequence"/>
</dbReference>
<accession>A0A6J5EZJ1</accession>
<gene>
    <name evidence="1" type="ORF">LMG29542_06769</name>
</gene>
<protein>
    <recommendedName>
        <fullName evidence="3">Beta-barrel assembly-enhancing protease</fullName>
    </recommendedName>
</protein>
<dbReference type="InterPro" id="IPR013394">
    <property type="entry name" value="T3SS_HrpB1/HrpK"/>
</dbReference>
<dbReference type="Pfam" id="PF09613">
    <property type="entry name" value="HrpB1_HrpK"/>
    <property type="match status" value="1"/>
</dbReference>
<dbReference type="InterPro" id="IPR011990">
    <property type="entry name" value="TPR-like_helical_dom_sf"/>
</dbReference>
<dbReference type="AlphaFoldDB" id="A0A6J5EZJ1"/>
<evidence type="ECO:0008006" key="3">
    <source>
        <dbReference type="Google" id="ProtNLM"/>
    </source>
</evidence>
<keyword evidence="2" id="KW-1185">Reference proteome</keyword>